<evidence type="ECO:0008006" key="15">
    <source>
        <dbReference type="Google" id="ProtNLM"/>
    </source>
</evidence>
<proteinExistence type="inferred from homology"/>
<dbReference type="InterPro" id="IPR049048">
    <property type="entry name" value="REST_helical"/>
</dbReference>
<evidence type="ECO:0000256" key="4">
    <source>
        <dbReference type="ARBA" id="ARBA00023015"/>
    </source>
</evidence>
<dbReference type="CDD" id="cd00167">
    <property type="entry name" value="SANT"/>
    <property type="match status" value="1"/>
</dbReference>
<dbReference type="Pfam" id="PF00249">
    <property type="entry name" value="Myb_DNA-binding"/>
    <property type="match status" value="2"/>
</dbReference>
<dbReference type="FunFam" id="4.10.1240.50:FF:000002">
    <property type="entry name" value="REST corepressor isoform X1"/>
    <property type="match status" value="1"/>
</dbReference>
<dbReference type="InterPro" id="IPR001005">
    <property type="entry name" value="SANT/Myb"/>
</dbReference>
<keyword evidence="6" id="KW-0804">Transcription</keyword>
<keyword evidence="7" id="KW-0539">Nucleus</keyword>
<evidence type="ECO:0000256" key="10">
    <source>
        <dbReference type="SAM" id="MobiDB-lite"/>
    </source>
</evidence>
<dbReference type="Gene3D" id="1.20.58.1880">
    <property type="match status" value="1"/>
</dbReference>
<keyword evidence="2" id="KW-0678">Repressor</keyword>
<dbReference type="STRING" id="8022.A0A060VRY9"/>
<evidence type="ECO:0000256" key="9">
    <source>
        <dbReference type="SAM" id="Coils"/>
    </source>
</evidence>
<evidence type="ECO:0000313" key="14">
    <source>
        <dbReference type="Proteomes" id="UP000193380"/>
    </source>
</evidence>
<evidence type="ECO:0000256" key="6">
    <source>
        <dbReference type="ARBA" id="ARBA00023163"/>
    </source>
</evidence>
<dbReference type="Pfam" id="PF01448">
    <property type="entry name" value="ELM2"/>
    <property type="match status" value="1"/>
</dbReference>
<evidence type="ECO:0000256" key="5">
    <source>
        <dbReference type="ARBA" id="ARBA00023054"/>
    </source>
</evidence>
<feature type="compositionally biased region" description="Low complexity" evidence="10">
    <location>
        <begin position="502"/>
        <end position="511"/>
    </location>
</feature>
<comment type="similarity">
    <text evidence="8">Belongs to the CoREST family.</text>
</comment>
<keyword evidence="4" id="KW-0805">Transcription regulation</keyword>
<dbReference type="SUPFAM" id="SSF46689">
    <property type="entry name" value="Homeodomain-like"/>
    <property type="match status" value="2"/>
</dbReference>
<keyword evidence="3" id="KW-0677">Repeat</keyword>
<organism evidence="13 14">
    <name type="scientific">Oncorhynchus mykiss</name>
    <name type="common">Rainbow trout</name>
    <name type="synonym">Salmo gairdneri</name>
    <dbReference type="NCBI Taxonomy" id="8022"/>
    <lineage>
        <taxon>Eukaryota</taxon>
        <taxon>Metazoa</taxon>
        <taxon>Chordata</taxon>
        <taxon>Craniata</taxon>
        <taxon>Vertebrata</taxon>
        <taxon>Euteleostomi</taxon>
        <taxon>Actinopterygii</taxon>
        <taxon>Neopterygii</taxon>
        <taxon>Teleostei</taxon>
        <taxon>Protacanthopterygii</taxon>
        <taxon>Salmoniformes</taxon>
        <taxon>Salmonidae</taxon>
        <taxon>Salmoninae</taxon>
        <taxon>Oncorhynchus</taxon>
    </lineage>
</organism>
<dbReference type="Proteomes" id="UP000193380">
    <property type="component" value="Chromosome 17"/>
</dbReference>
<feature type="compositionally biased region" description="Polar residues" evidence="10">
    <location>
        <begin position="414"/>
        <end position="438"/>
    </location>
</feature>
<dbReference type="Gene3D" id="4.10.1240.50">
    <property type="match status" value="1"/>
</dbReference>
<dbReference type="SMART" id="SM00717">
    <property type="entry name" value="SANT"/>
    <property type="match status" value="2"/>
</dbReference>
<dbReference type="PANTHER" id="PTHR16089:SF13">
    <property type="entry name" value="REST COREPRESSOR 3"/>
    <property type="match status" value="1"/>
</dbReference>
<feature type="domain" description="ELM2" evidence="11">
    <location>
        <begin position="43"/>
        <end position="127"/>
    </location>
</feature>
<feature type="region of interest" description="Disordered" evidence="10">
    <location>
        <begin position="1"/>
        <end position="45"/>
    </location>
</feature>
<feature type="region of interest" description="Disordered" evidence="10">
    <location>
        <begin position="498"/>
        <end position="555"/>
    </location>
</feature>
<sequence>MPGMMDKGSEYLGKGRSNGTKNPSNASNGHFSDESGSDDEHDVGMRVGSDYQANIPEFDHGSTKYSDKDSGGMLVWSPYHTIVDPKLDEYIAIAKEKHGYNVEQALGMLFWHKHNIEKSLADLPNFTPFPDEWTVEDKVLFEQAFSFHGKSFHRIQQMLPDKSISSLVKYYYSWKKTRSRTSLMDRQARKLANRNAQDESDEEMEEANPIEANDSDYDPTKEMKKEASRLVSRSLKAAALPFSSVRIHTEPQPLSSSKIGLGRREHLTLMHRHHSQRSKCRPPKGMYLTQEDVVAVSCSSSAANTVLRQLDMELVGLKRQVQNAKQLNSGLKHRMEAGIDDFRLPECSQKVNARWTTDEQLLAVQGVRKYGKDFQAIADVIGNKTVGQVKNFFVNYRRRFNLEEVLQEWEAEQGTGTPNGDTATSGEEGKNSSNTPSGKSMDEEEEEGKVTYLKSHYFITLLNIFLSFVIITAPAPTALSASHPALHRQPPPLQQQARFLQPRPRSTSPPHSSGPPTPRPRASIPGRLPRPQPPPPQGAQAPASRPPPWWASHRRRRPPRCTKCVLCNAKEDNGKVGGRFFITWSFVSFPSCSKAPAQRYVGQTVIVLFHQTRGHFSKKYDLCPHVQLQTVVWLFLWRFWSSGFFLAERPFRLCRYRTRLTVDIDTFVPLSSSIFTRSFAVVLGFIFAFRTKLRSSLGDRTRLHPERYDGRVVPWWLYLRTIVCTDECGTFRRLEIAPKDEPDLWMSIIFCLRSWLISFDFSIKEALSLKVGLEIHPYVHLQFIQIMSINLSEASKAMT</sequence>
<reference evidence="13 14" key="1">
    <citation type="journal article" date="2014" name="Nat. Commun.">
        <title>The rainbow trout genome provides novel insights into evolution after whole-genome duplication in vertebrates.</title>
        <authorList>
            <person name="Berthelot C."/>
            <person name="Brunet F."/>
            <person name="Chalopin D."/>
            <person name="Juanchich A."/>
            <person name="Bernard M."/>
            <person name="Noel B."/>
            <person name="Bento P."/>
            <person name="Da Silva C."/>
            <person name="Labadie K."/>
            <person name="Alberti A."/>
            <person name="Aury J.M."/>
            <person name="Louis A."/>
            <person name="Dehais P."/>
            <person name="Bardou P."/>
            <person name="Montfort J."/>
            <person name="Klopp C."/>
            <person name="Cabau C."/>
            <person name="Gaspin C."/>
            <person name="Thorgaard G.H."/>
            <person name="Boussaha M."/>
            <person name="Quillet E."/>
            <person name="Guyomard R."/>
            <person name="Galiana D."/>
            <person name="Bobe J."/>
            <person name="Volff J.N."/>
            <person name="Genet C."/>
            <person name="Wincker P."/>
            <person name="Jaillon O."/>
            <person name="Roest Crollius H."/>
            <person name="Guiguen Y."/>
        </authorList>
    </citation>
    <scope>NUCLEOTIDE SEQUENCE [LARGE SCALE GENOMIC DNA]</scope>
</reference>
<dbReference type="FunFam" id="1.20.58.1880:FF:000001">
    <property type="entry name" value="REST corepressor 1"/>
    <property type="match status" value="1"/>
</dbReference>
<evidence type="ECO:0000256" key="8">
    <source>
        <dbReference type="ARBA" id="ARBA00038011"/>
    </source>
</evidence>
<feature type="compositionally biased region" description="Polar residues" evidence="10">
    <location>
        <begin position="17"/>
        <end position="30"/>
    </location>
</feature>
<protein>
    <recommendedName>
        <fullName evidence="15">REST corepressor 3</fullName>
    </recommendedName>
</protein>
<dbReference type="InterPro" id="IPR009057">
    <property type="entry name" value="Homeodomain-like_sf"/>
</dbReference>
<evidence type="ECO:0000256" key="3">
    <source>
        <dbReference type="ARBA" id="ARBA00022737"/>
    </source>
</evidence>
<dbReference type="Gene3D" id="1.10.10.60">
    <property type="entry name" value="Homeodomain-like"/>
    <property type="match status" value="1"/>
</dbReference>
<dbReference type="PANTHER" id="PTHR16089">
    <property type="entry name" value="REST COREPRESSOR COREST PROTEIN-RELATED"/>
    <property type="match status" value="1"/>
</dbReference>
<evidence type="ECO:0000259" key="11">
    <source>
        <dbReference type="PROSITE" id="PS51156"/>
    </source>
</evidence>
<name>A0A060VRY9_ONCMY</name>
<feature type="domain" description="SANT" evidence="12">
    <location>
        <begin position="128"/>
        <end position="179"/>
    </location>
</feature>
<dbReference type="Pfam" id="PF20878">
    <property type="entry name" value="REST_helical"/>
    <property type="match status" value="1"/>
</dbReference>
<keyword evidence="5 9" id="KW-0175">Coiled coil</keyword>
<accession>A0A060VRY9</accession>
<evidence type="ECO:0000256" key="1">
    <source>
        <dbReference type="ARBA" id="ARBA00004123"/>
    </source>
</evidence>
<evidence type="ECO:0000256" key="2">
    <source>
        <dbReference type="ARBA" id="ARBA00022491"/>
    </source>
</evidence>
<feature type="coiled-coil region" evidence="9">
    <location>
        <begin position="307"/>
        <end position="334"/>
    </location>
</feature>
<dbReference type="PaxDb" id="8022-A0A060VRY9"/>
<dbReference type="InterPro" id="IPR051066">
    <property type="entry name" value="Trans_reg/Corepressor"/>
</dbReference>
<dbReference type="GO" id="GO:0006357">
    <property type="term" value="P:regulation of transcription by RNA polymerase II"/>
    <property type="evidence" value="ECO:0007669"/>
    <property type="project" value="TreeGrafter"/>
</dbReference>
<feature type="region of interest" description="Disordered" evidence="10">
    <location>
        <begin position="183"/>
        <end position="225"/>
    </location>
</feature>
<evidence type="ECO:0000256" key="7">
    <source>
        <dbReference type="ARBA" id="ARBA00023242"/>
    </source>
</evidence>
<dbReference type="AlphaFoldDB" id="A0A060VRY9"/>
<feature type="domain" description="SANT" evidence="12">
    <location>
        <begin position="350"/>
        <end position="401"/>
    </location>
</feature>
<gene>
    <name evidence="13" type="ORF">GSONMT00073326001</name>
</gene>
<dbReference type="PROSITE" id="PS51293">
    <property type="entry name" value="SANT"/>
    <property type="match status" value="2"/>
</dbReference>
<dbReference type="GO" id="GO:0003714">
    <property type="term" value="F:transcription corepressor activity"/>
    <property type="evidence" value="ECO:0007669"/>
    <property type="project" value="TreeGrafter"/>
</dbReference>
<dbReference type="GO" id="GO:0000118">
    <property type="term" value="C:histone deacetylase complex"/>
    <property type="evidence" value="ECO:0007669"/>
    <property type="project" value="TreeGrafter"/>
</dbReference>
<dbReference type="EMBL" id="FR904289">
    <property type="protein sequence ID" value="CDQ57601.1"/>
    <property type="molecule type" value="Genomic_DNA"/>
</dbReference>
<comment type="subcellular location">
    <subcellularLocation>
        <location evidence="1">Nucleus</location>
    </subcellularLocation>
</comment>
<dbReference type="InterPro" id="IPR000949">
    <property type="entry name" value="ELM2_dom"/>
</dbReference>
<feature type="region of interest" description="Disordered" evidence="10">
    <location>
        <begin position="409"/>
        <end position="447"/>
    </location>
</feature>
<dbReference type="PROSITE" id="PS51156">
    <property type="entry name" value="ELM2"/>
    <property type="match status" value="1"/>
</dbReference>
<dbReference type="GO" id="GO:0005667">
    <property type="term" value="C:transcription regulator complex"/>
    <property type="evidence" value="ECO:0007669"/>
    <property type="project" value="TreeGrafter"/>
</dbReference>
<dbReference type="SMART" id="SM01189">
    <property type="entry name" value="ELM2"/>
    <property type="match status" value="1"/>
</dbReference>
<dbReference type="InterPro" id="IPR017884">
    <property type="entry name" value="SANT_dom"/>
</dbReference>
<evidence type="ECO:0000313" key="13">
    <source>
        <dbReference type="EMBL" id="CDQ57601.1"/>
    </source>
</evidence>
<dbReference type="FunFam" id="1.10.10.60:FF:000033">
    <property type="entry name" value="REST corepressor 3"/>
    <property type="match status" value="1"/>
</dbReference>
<feature type="compositionally biased region" description="Pro residues" evidence="10">
    <location>
        <begin position="528"/>
        <end position="537"/>
    </location>
</feature>
<feature type="compositionally biased region" description="Acidic residues" evidence="10">
    <location>
        <begin position="198"/>
        <end position="217"/>
    </location>
</feature>
<evidence type="ECO:0000259" key="12">
    <source>
        <dbReference type="PROSITE" id="PS51293"/>
    </source>
</evidence>